<sequence length="65" mass="7018">MLLNVAQAALEHAGWPTKVLTGRNMFDLGKNTCNFGYWGSSNAVIKSKIATFPHSGSESARFCGQ</sequence>
<accession>A0A2J6PN61</accession>
<gene>
    <name evidence="1" type="ORF">NA56DRAFT_650177</name>
</gene>
<dbReference type="EMBL" id="KZ613513">
    <property type="protein sequence ID" value="PMD15480.1"/>
    <property type="molecule type" value="Genomic_DNA"/>
</dbReference>
<keyword evidence="2" id="KW-1185">Reference proteome</keyword>
<evidence type="ECO:0000313" key="1">
    <source>
        <dbReference type="EMBL" id="PMD15480.1"/>
    </source>
</evidence>
<proteinExistence type="predicted"/>
<dbReference type="AlphaFoldDB" id="A0A2J6PN61"/>
<evidence type="ECO:0000313" key="2">
    <source>
        <dbReference type="Proteomes" id="UP000235672"/>
    </source>
</evidence>
<reference evidence="1 2" key="1">
    <citation type="submission" date="2016-05" db="EMBL/GenBank/DDBJ databases">
        <title>A degradative enzymes factory behind the ericoid mycorrhizal symbiosis.</title>
        <authorList>
            <consortium name="DOE Joint Genome Institute"/>
            <person name="Martino E."/>
            <person name="Morin E."/>
            <person name="Grelet G."/>
            <person name="Kuo A."/>
            <person name="Kohler A."/>
            <person name="Daghino S."/>
            <person name="Barry K."/>
            <person name="Choi C."/>
            <person name="Cichocki N."/>
            <person name="Clum A."/>
            <person name="Copeland A."/>
            <person name="Hainaut M."/>
            <person name="Haridas S."/>
            <person name="Labutti K."/>
            <person name="Lindquist E."/>
            <person name="Lipzen A."/>
            <person name="Khouja H.-R."/>
            <person name="Murat C."/>
            <person name="Ohm R."/>
            <person name="Olson A."/>
            <person name="Spatafora J."/>
            <person name="Veneault-Fourrey C."/>
            <person name="Henrissat B."/>
            <person name="Grigoriev I."/>
            <person name="Martin F."/>
            <person name="Perotto S."/>
        </authorList>
    </citation>
    <scope>NUCLEOTIDE SEQUENCE [LARGE SCALE GENOMIC DNA]</scope>
    <source>
        <strain evidence="1 2">UAMH 7357</strain>
    </source>
</reference>
<protein>
    <submittedName>
        <fullName evidence="1">Uncharacterized protein</fullName>
    </submittedName>
</protein>
<organism evidence="1 2">
    <name type="scientific">Hyaloscypha hepaticicola</name>
    <dbReference type="NCBI Taxonomy" id="2082293"/>
    <lineage>
        <taxon>Eukaryota</taxon>
        <taxon>Fungi</taxon>
        <taxon>Dikarya</taxon>
        <taxon>Ascomycota</taxon>
        <taxon>Pezizomycotina</taxon>
        <taxon>Leotiomycetes</taxon>
        <taxon>Helotiales</taxon>
        <taxon>Hyaloscyphaceae</taxon>
        <taxon>Hyaloscypha</taxon>
    </lineage>
</organism>
<name>A0A2J6PN61_9HELO</name>
<dbReference type="OrthoDB" id="5423360at2759"/>
<dbReference type="Proteomes" id="UP000235672">
    <property type="component" value="Unassembled WGS sequence"/>
</dbReference>